<feature type="region of interest" description="Disordered" evidence="1">
    <location>
        <begin position="281"/>
        <end position="315"/>
    </location>
</feature>
<gene>
    <name evidence="2" type="ORF">BB561_004444</name>
</gene>
<reference evidence="2 3" key="1">
    <citation type="journal article" date="2018" name="MBio">
        <title>Comparative Genomics Reveals the Core Gene Toolbox for the Fungus-Insect Symbiosis.</title>
        <authorList>
            <person name="Wang Y."/>
            <person name="Stata M."/>
            <person name="Wang W."/>
            <person name="Stajich J.E."/>
            <person name="White M.M."/>
            <person name="Moncalvo J.M."/>
        </authorList>
    </citation>
    <scope>NUCLEOTIDE SEQUENCE [LARGE SCALE GENOMIC DNA]</scope>
    <source>
        <strain evidence="2 3">SWE-8-4</strain>
    </source>
</reference>
<sequence>MDIQSQAFMQNASSLSANEDFSIFGRRFREVHYHRFPLGLRSFMNGFCVLNTCIPSFFSRPTNMQTVYSKPPANLYSPQLEYVYNELNCDKKDERIYKKHFIVANTKGLTYFISGKGFWNTLDIPLGLNMELESCIGLLVFETSGTDINKPEESYKLYVIGTETLPGSAKNSDSNLSTYLKSNNTTLADKKNPSNFFSGNSDLSQINNDAALSDINQWPFLEQRLFLPLCKLHSTLNYIPMNINKNEIPEIFISGSDNLIHKYLLTKNEIIEITDLNPIPRTPSTHNVDLSDSEKNTNAPNCNNNNNSAQNSNNKNLKNIDAEKKTKPSHNIIFTSKNVLIHDDKLIETQVLQNNVMLTIYDQNGSQLLKDFQKFEFPILKSLVYHIAHKNVGRLALALSFVKKFVIVYHDIAFFGLDTETIKIPINSPNFNSDEYKSLFFPNFKYKNIENSNITGVTRGGVYALPRSDEDGLVTCILASDLDYNGICELILGTSNGVISIYKLVTDSMNQEGYALVYKKKFKSPVYEIVAIDLNSDGLNELLITTLLGVHILQPNLALARKVLLQRLFPNDI</sequence>
<dbReference type="PANTHER" id="PTHR15435:SF2">
    <property type="entry name" value="KICSTOR COMPLEX PROTEIN KAPTIN"/>
    <property type="match status" value="1"/>
</dbReference>
<dbReference type="AlphaFoldDB" id="A0A2T9YG88"/>
<comment type="caution">
    <text evidence="2">The sequence shown here is derived from an EMBL/GenBank/DDBJ whole genome shotgun (WGS) entry which is preliminary data.</text>
</comment>
<dbReference type="InterPro" id="IPR028994">
    <property type="entry name" value="Integrin_alpha_N"/>
</dbReference>
<evidence type="ECO:0000313" key="2">
    <source>
        <dbReference type="EMBL" id="PVU91335.1"/>
    </source>
</evidence>
<evidence type="ECO:0000256" key="1">
    <source>
        <dbReference type="SAM" id="MobiDB-lite"/>
    </source>
</evidence>
<dbReference type="GO" id="GO:0051015">
    <property type="term" value="F:actin filament binding"/>
    <property type="evidence" value="ECO:0007669"/>
    <property type="project" value="TreeGrafter"/>
</dbReference>
<evidence type="ECO:0000313" key="3">
    <source>
        <dbReference type="Proteomes" id="UP000245383"/>
    </source>
</evidence>
<name>A0A2T9YG88_9FUNG</name>
<dbReference type="GO" id="GO:0034198">
    <property type="term" value="P:cellular response to amino acid starvation"/>
    <property type="evidence" value="ECO:0007669"/>
    <property type="project" value="TreeGrafter"/>
</dbReference>
<protein>
    <submittedName>
        <fullName evidence="2">Uncharacterized protein</fullName>
    </submittedName>
</protein>
<keyword evidence="3" id="KW-1185">Reference proteome</keyword>
<dbReference type="GO" id="GO:0007015">
    <property type="term" value="P:actin filament organization"/>
    <property type="evidence" value="ECO:0007669"/>
    <property type="project" value="InterPro"/>
</dbReference>
<organism evidence="2 3">
    <name type="scientific">Smittium simulii</name>
    <dbReference type="NCBI Taxonomy" id="133385"/>
    <lineage>
        <taxon>Eukaryota</taxon>
        <taxon>Fungi</taxon>
        <taxon>Fungi incertae sedis</taxon>
        <taxon>Zoopagomycota</taxon>
        <taxon>Kickxellomycotina</taxon>
        <taxon>Harpellomycetes</taxon>
        <taxon>Harpellales</taxon>
        <taxon>Legeriomycetaceae</taxon>
        <taxon>Smittium</taxon>
    </lineage>
</organism>
<dbReference type="GO" id="GO:0015629">
    <property type="term" value="C:actin cytoskeleton"/>
    <property type="evidence" value="ECO:0007669"/>
    <property type="project" value="InterPro"/>
</dbReference>
<dbReference type="PANTHER" id="PTHR15435">
    <property type="entry name" value="KICSTOR COMPLEX PROTEIN KAPTIN"/>
    <property type="match status" value="1"/>
</dbReference>
<dbReference type="OrthoDB" id="10267127at2759"/>
<dbReference type="InterPro" id="IPR029982">
    <property type="entry name" value="Kptn"/>
</dbReference>
<accession>A0A2T9YG88</accession>
<dbReference type="EMBL" id="MBFR01000207">
    <property type="protein sequence ID" value="PVU91335.1"/>
    <property type="molecule type" value="Genomic_DNA"/>
</dbReference>
<dbReference type="STRING" id="133385.A0A2T9YG88"/>
<feature type="compositionally biased region" description="Low complexity" evidence="1">
    <location>
        <begin position="296"/>
        <end position="315"/>
    </location>
</feature>
<dbReference type="Proteomes" id="UP000245383">
    <property type="component" value="Unassembled WGS sequence"/>
</dbReference>
<proteinExistence type="predicted"/>
<dbReference type="GO" id="GO:1904262">
    <property type="term" value="P:negative regulation of TORC1 signaling"/>
    <property type="evidence" value="ECO:0007669"/>
    <property type="project" value="TreeGrafter"/>
</dbReference>
<dbReference type="SUPFAM" id="SSF69318">
    <property type="entry name" value="Integrin alpha N-terminal domain"/>
    <property type="match status" value="1"/>
</dbReference>